<proteinExistence type="predicted"/>
<reference evidence="3 4" key="1">
    <citation type="submission" date="2020-08" db="EMBL/GenBank/DDBJ databases">
        <title>Genomic Encyclopedia of Type Strains, Phase IV (KMG-IV): sequencing the most valuable type-strain genomes for metagenomic binning, comparative biology and taxonomic classification.</title>
        <authorList>
            <person name="Goeker M."/>
        </authorList>
    </citation>
    <scope>NUCLEOTIDE SEQUENCE [LARGE SCALE GENOMIC DNA]</scope>
    <source>
        <strain evidence="3 4">DSM 103462</strain>
    </source>
</reference>
<dbReference type="SMART" id="SM00248">
    <property type="entry name" value="ANK"/>
    <property type="match status" value="7"/>
</dbReference>
<name>A0A7W8G7I2_9SPIR</name>
<keyword evidence="1" id="KW-0040">ANK repeat</keyword>
<dbReference type="PROSITE" id="PS50088">
    <property type="entry name" value="ANK_REPEAT"/>
    <property type="match status" value="3"/>
</dbReference>
<feature type="signal peptide" evidence="2">
    <location>
        <begin position="1"/>
        <end position="20"/>
    </location>
</feature>
<feature type="chain" id="PRO_5031060419" evidence="2">
    <location>
        <begin position="21"/>
        <end position="482"/>
    </location>
</feature>
<dbReference type="EMBL" id="JACHFQ010000002">
    <property type="protein sequence ID" value="MBB5225192.1"/>
    <property type="molecule type" value="Genomic_DNA"/>
</dbReference>
<dbReference type="RefSeq" id="WP_184657234.1">
    <property type="nucleotide sequence ID" value="NZ_CP031518.1"/>
</dbReference>
<feature type="repeat" description="ANK" evidence="1">
    <location>
        <begin position="289"/>
        <end position="321"/>
    </location>
</feature>
<keyword evidence="4" id="KW-1185">Reference proteome</keyword>
<gene>
    <name evidence="3" type="ORF">HNP76_000536</name>
</gene>
<dbReference type="InterPro" id="IPR002110">
    <property type="entry name" value="Ankyrin_rpt"/>
</dbReference>
<dbReference type="InterPro" id="IPR052391">
    <property type="entry name" value="E3_Ligase-Neurotoxin"/>
</dbReference>
<evidence type="ECO:0000256" key="1">
    <source>
        <dbReference type="PROSITE-ProRule" id="PRU00023"/>
    </source>
</evidence>
<evidence type="ECO:0000256" key="2">
    <source>
        <dbReference type="SAM" id="SignalP"/>
    </source>
</evidence>
<dbReference type="Gene3D" id="1.25.40.20">
    <property type="entry name" value="Ankyrin repeat-containing domain"/>
    <property type="match status" value="3"/>
</dbReference>
<dbReference type="Proteomes" id="UP000518887">
    <property type="component" value="Unassembled WGS sequence"/>
</dbReference>
<organism evidence="3 4">
    <name type="scientific">Treponema ruminis</name>
    <dbReference type="NCBI Taxonomy" id="744515"/>
    <lineage>
        <taxon>Bacteria</taxon>
        <taxon>Pseudomonadati</taxon>
        <taxon>Spirochaetota</taxon>
        <taxon>Spirochaetia</taxon>
        <taxon>Spirochaetales</taxon>
        <taxon>Treponemataceae</taxon>
        <taxon>Treponema</taxon>
    </lineage>
</organism>
<keyword evidence="2" id="KW-0732">Signal</keyword>
<feature type="repeat" description="ANK" evidence="1">
    <location>
        <begin position="420"/>
        <end position="447"/>
    </location>
</feature>
<sequence>MMKKAVPLLFIFVSSLPVISASPWVDDAFLLVETENPRKIQRAIETDYSLRNFTRSAEKENLLMAALKYSRGNDIITLLLDDAQINPDSKTKNGVSALMYACQYETDIEAVKSVLFKNARSDSKKANRILLKDKDGQNCFDYARKNEVISQEVIDLLSLYAQETYKEAEEPVQEEVPEAPVEEVPFGDFAEEFDIPQLPDEKVAAPAPLAPVVPPVVAKIEEKEPVEAPKADVNSMIDIGAAPVVIPESIYLYDYADDKYAALAIPESLIAAENAKHKFIKNANERDSAGRTKLMLAAKKGDIGRIEDLLYSGAEINARDEEGWTALMYAARFQPNPDVTKLLLFKGADRAAKNKYGLSSLLLAAGYSENPEVLAILLETYSALSDEAREAFAYGISNYNSTTVLQAFIDKRVPVNIPYDGKTPLMVACITNKNTKIIEWLLENGASKYQIEASTGKTAYDYAKENRKLPHNLAYWSLNPNS</sequence>
<feature type="repeat" description="ANK" evidence="1">
    <location>
        <begin position="322"/>
        <end position="355"/>
    </location>
</feature>
<dbReference type="SUPFAM" id="SSF48403">
    <property type="entry name" value="Ankyrin repeat"/>
    <property type="match status" value="2"/>
</dbReference>
<protein>
    <submittedName>
        <fullName evidence="3">Ankyrin repeat protein</fullName>
    </submittedName>
</protein>
<dbReference type="PANTHER" id="PTHR24133">
    <property type="entry name" value="ANKYRIN DOMAIN-CONTAINING"/>
    <property type="match status" value="1"/>
</dbReference>
<dbReference type="InterPro" id="IPR036770">
    <property type="entry name" value="Ankyrin_rpt-contain_sf"/>
</dbReference>
<accession>A0A7W8G7I2</accession>
<dbReference type="AlphaFoldDB" id="A0A7W8G7I2"/>
<evidence type="ECO:0000313" key="4">
    <source>
        <dbReference type="Proteomes" id="UP000518887"/>
    </source>
</evidence>
<evidence type="ECO:0000313" key="3">
    <source>
        <dbReference type="EMBL" id="MBB5225192.1"/>
    </source>
</evidence>
<dbReference type="Pfam" id="PF12796">
    <property type="entry name" value="Ank_2"/>
    <property type="match status" value="2"/>
</dbReference>
<comment type="caution">
    <text evidence="3">The sequence shown here is derived from an EMBL/GenBank/DDBJ whole genome shotgun (WGS) entry which is preliminary data.</text>
</comment>
<dbReference type="PROSITE" id="PS50297">
    <property type="entry name" value="ANK_REP_REGION"/>
    <property type="match status" value="2"/>
</dbReference>
<dbReference type="PANTHER" id="PTHR24133:SF40">
    <property type="entry name" value="ANKYRIN REPEAT DOMAIN 44"/>
    <property type="match status" value="1"/>
</dbReference>